<accession>A0A6V7X3W2</accession>
<proteinExistence type="predicted"/>
<reference evidence="1 2" key="1">
    <citation type="submission" date="2020-08" db="EMBL/GenBank/DDBJ databases">
        <authorList>
            <person name="Koutsovoulos G."/>
            <person name="Danchin GJ E."/>
        </authorList>
    </citation>
    <scope>NUCLEOTIDE SEQUENCE [LARGE SCALE GENOMIC DNA]</scope>
</reference>
<dbReference type="AlphaFoldDB" id="A0A6V7X3W2"/>
<dbReference type="Proteomes" id="UP000580250">
    <property type="component" value="Unassembled WGS sequence"/>
</dbReference>
<evidence type="ECO:0000313" key="1">
    <source>
        <dbReference type="EMBL" id="CAD2193885.1"/>
    </source>
</evidence>
<organism evidence="1 2">
    <name type="scientific">Meloidogyne enterolobii</name>
    <name type="common">Root-knot nematode worm</name>
    <name type="synonym">Meloidogyne mayaguensis</name>
    <dbReference type="NCBI Taxonomy" id="390850"/>
    <lineage>
        <taxon>Eukaryota</taxon>
        <taxon>Metazoa</taxon>
        <taxon>Ecdysozoa</taxon>
        <taxon>Nematoda</taxon>
        <taxon>Chromadorea</taxon>
        <taxon>Rhabditida</taxon>
        <taxon>Tylenchina</taxon>
        <taxon>Tylenchomorpha</taxon>
        <taxon>Tylenchoidea</taxon>
        <taxon>Meloidogynidae</taxon>
        <taxon>Meloidogyninae</taxon>
        <taxon>Meloidogyne</taxon>
    </lineage>
</organism>
<protein>
    <submittedName>
        <fullName evidence="1">Uncharacterized protein</fullName>
    </submittedName>
</protein>
<evidence type="ECO:0000313" key="2">
    <source>
        <dbReference type="Proteomes" id="UP000580250"/>
    </source>
</evidence>
<sequence>MKYSQIFINFFGFLGRWNFRALFSRMSRVYLFGEYYLQNFTANQKGGKISKNIKIMPAQIYLQQYISKQQKNVVNILINLFG</sequence>
<name>A0A6V7X3W2_MELEN</name>
<dbReference type="EMBL" id="CAJEWN010001065">
    <property type="protein sequence ID" value="CAD2193885.1"/>
    <property type="molecule type" value="Genomic_DNA"/>
</dbReference>
<comment type="caution">
    <text evidence="1">The sequence shown here is derived from an EMBL/GenBank/DDBJ whole genome shotgun (WGS) entry which is preliminary data.</text>
</comment>
<gene>
    <name evidence="1" type="ORF">MENT_LOCUS46863</name>
</gene>